<evidence type="ECO:0000256" key="1">
    <source>
        <dbReference type="ARBA" id="ARBA00023002"/>
    </source>
</evidence>
<reference evidence="5 6" key="1">
    <citation type="journal article" date="2024" name="Chem. Sci.">
        <title>Discovery of megapolipeptins by genome mining of a Burkholderiales bacteria collection.</title>
        <authorList>
            <person name="Paulo B.S."/>
            <person name="Recchia M.J.J."/>
            <person name="Lee S."/>
            <person name="Fergusson C.H."/>
            <person name="Romanowski S.B."/>
            <person name="Hernandez A."/>
            <person name="Krull N."/>
            <person name="Liu D.Y."/>
            <person name="Cavanagh H."/>
            <person name="Bos A."/>
            <person name="Gray C.A."/>
            <person name="Murphy B.T."/>
            <person name="Linington R.G."/>
            <person name="Eustaquio A.S."/>
        </authorList>
    </citation>
    <scope>NUCLEOTIDE SEQUENCE [LARGE SCALE GENOMIC DNA]</scope>
    <source>
        <strain evidence="5 6">RL21-008-BIB-A</strain>
    </source>
</reference>
<evidence type="ECO:0000313" key="6">
    <source>
        <dbReference type="Proteomes" id="UP001629246"/>
    </source>
</evidence>
<protein>
    <submittedName>
        <fullName evidence="5">Aldehyde dehydrogenase family protein</fullName>
    </submittedName>
</protein>
<gene>
    <name evidence="5" type="ORF">PQR62_24520</name>
</gene>
<dbReference type="Gene3D" id="3.40.605.10">
    <property type="entry name" value="Aldehyde Dehydrogenase, Chain A, domain 1"/>
    <property type="match status" value="1"/>
</dbReference>
<comment type="caution">
    <text evidence="5">The sequence shown here is derived from an EMBL/GenBank/DDBJ whole genome shotgun (WGS) entry which is preliminary data.</text>
</comment>
<organism evidence="5 6">
    <name type="scientific">Herbaspirillum lusitanum</name>
    <dbReference type="NCBI Taxonomy" id="213312"/>
    <lineage>
        <taxon>Bacteria</taxon>
        <taxon>Pseudomonadati</taxon>
        <taxon>Pseudomonadota</taxon>
        <taxon>Betaproteobacteria</taxon>
        <taxon>Burkholderiales</taxon>
        <taxon>Oxalobacteraceae</taxon>
        <taxon>Herbaspirillum</taxon>
    </lineage>
</organism>
<keyword evidence="1 3" id="KW-0560">Oxidoreductase</keyword>
<keyword evidence="6" id="KW-1185">Reference proteome</keyword>
<evidence type="ECO:0000259" key="4">
    <source>
        <dbReference type="Pfam" id="PF00171"/>
    </source>
</evidence>
<sequence length="507" mass="53613">MDKRENVGEQPRQALFERLLNATVGTADEVGSWIGGQAIAGSGAELPLIDPYTERELMRYRDTSPAQAAAALADADEGFKRWSALPAQQRGVRLARLSELVARDADALAQLESLSSGKAIKGSRAQLAAVVEIFRYYAGWADKFGGNVIPVPGGQFTYTLREPLGVVLAITPWNSPIYLAAWNIAPALAMGNAVLLKPSELTPLTALALARLAIEAGLPPGTLNVVNGLGQTIGDHAIANPLTKKVVFVGSIATGRRVNTAAAQRPISCLLELGGKSANIVFEDADFDAAVKAAVVAGFANTGQNCAAGSRLLVQRSIYPRFLEAVVAASREYSCGDPLDEHVDCGPINNLAQYQRIQNMIAMGLDEGAQLLAGKAPTGAATDGQGYFIGPTVLGGVHNNMRIAREEVFGPVLAVLPFDTEAEAIAIANDSEFGLAGAVWTRDIARAHRVAAQVRAGIFWINMYRDMHVASPFGGYGSSGYGRSSGVESLYEYTQTKSVWLPTASGS</sequence>
<dbReference type="InterPro" id="IPR016160">
    <property type="entry name" value="Ald_DH_CS_CYS"/>
</dbReference>
<name>A0ABW9AF12_9BURK</name>
<evidence type="ECO:0000256" key="2">
    <source>
        <dbReference type="PROSITE-ProRule" id="PRU10007"/>
    </source>
</evidence>
<dbReference type="InterPro" id="IPR015590">
    <property type="entry name" value="Aldehyde_DH_dom"/>
</dbReference>
<proteinExistence type="inferred from homology"/>
<dbReference type="RefSeq" id="WP_408160699.1">
    <property type="nucleotide sequence ID" value="NZ_JAQQFM010000016.1"/>
</dbReference>
<dbReference type="Proteomes" id="UP001629246">
    <property type="component" value="Unassembled WGS sequence"/>
</dbReference>
<comment type="similarity">
    <text evidence="3">Belongs to the aldehyde dehydrogenase family.</text>
</comment>
<accession>A0ABW9AF12</accession>
<evidence type="ECO:0000256" key="3">
    <source>
        <dbReference type="RuleBase" id="RU003345"/>
    </source>
</evidence>
<dbReference type="InterPro" id="IPR016162">
    <property type="entry name" value="Ald_DH_N"/>
</dbReference>
<dbReference type="InterPro" id="IPR029510">
    <property type="entry name" value="Ald_DH_CS_GLU"/>
</dbReference>
<feature type="active site" evidence="2">
    <location>
        <position position="272"/>
    </location>
</feature>
<dbReference type="PROSITE" id="PS00070">
    <property type="entry name" value="ALDEHYDE_DEHYDR_CYS"/>
    <property type="match status" value="1"/>
</dbReference>
<feature type="domain" description="Aldehyde dehydrogenase" evidence="4">
    <location>
        <begin position="43"/>
        <end position="499"/>
    </location>
</feature>
<dbReference type="InterPro" id="IPR016161">
    <property type="entry name" value="Ald_DH/histidinol_DH"/>
</dbReference>
<dbReference type="Pfam" id="PF00171">
    <property type="entry name" value="Aldedh"/>
    <property type="match status" value="1"/>
</dbReference>
<dbReference type="InterPro" id="IPR016163">
    <property type="entry name" value="Ald_DH_C"/>
</dbReference>
<evidence type="ECO:0000313" key="5">
    <source>
        <dbReference type="EMBL" id="MFL9927461.1"/>
    </source>
</evidence>
<dbReference type="SUPFAM" id="SSF53720">
    <property type="entry name" value="ALDH-like"/>
    <property type="match status" value="1"/>
</dbReference>
<dbReference type="PROSITE" id="PS00687">
    <property type="entry name" value="ALDEHYDE_DEHYDR_GLU"/>
    <property type="match status" value="1"/>
</dbReference>
<dbReference type="PANTHER" id="PTHR11699">
    <property type="entry name" value="ALDEHYDE DEHYDROGENASE-RELATED"/>
    <property type="match status" value="1"/>
</dbReference>
<dbReference type="EMBL" id="JAQQFM010000016">
    <property type="protein sequence ID" value="MFL9927461.1"/>
    <property type="molecule type" value="Genomic_DNA"/>
</dbReference>
<dbReference type="Gene3D" id="3.40.309.10">
    <property type="entry name" value="Aldehyde Dehydrogenase, Chain A, domain 2"/>
    <property type="match status" value="1"/>
</dbReference>